<dbReference type="EMBL" id="FMAI01000072">
    <property type="protein sequence ID" value="SCB56082.1"/>
    <property type="molecule type" value="Genomic_DNA"/>
</dbReference>
<evidence type="ECO:0000313" key="1">
    <source>
        <dbReference type="EMBL" id="SCB56082.1"/>
    </source>
</evidence>
<protein>
    <submittedName>
        <fullName evidence="1">Uncharacterized protein</fullName>
    </submittedName>
</protein>
<evidence type="ECO:0000313" key="2">
    <source>
        <dbReference type="Proteomes" id="UP000199184"/>
    </source>
</evidence>
<reference evidence="2" key="1">
    <citation type="submission" date="2016-08" db="EMBL/GenBank/DDBJ databases">
        <authorList>
            <person name="Varghese N."/>
            <person name="Submissions Spin"/>
        </authorList>
    </citation>
    <scope>NUCLEOTIDE SEQUENCE [LARGE SCALE GENOMIC DNA]</scope>
    <source>
        <strain evidence="2">ERR11</strain>
    </source>
</reference>
<name>A0A1C3XV04_9BRAD</name>
<proteinExistence type="predicted"/>
<organism evidence="1 2">
    <name type="scientific">Bradyrhizobium shewense</name>
    <dbReference type="NCBI Taxonomy" id="1761772"/>
    <lineage>
        <taxon>Bacteria</taxon>
        <taxon>Pseudomonadati</taxon>
        <taxon>Pseudomonadota</taxon>
        <taxon>Alphaproteobacteria</taxon>
        <taxon>Hyphomicrobiales</taxon>
        <taxon>Nitrobacteraceae</taxon>
        <taxon>Bradyrhizobium</taxon>
    </lineage>
</organism>
<dbReference type="AlphaFoldDB" id="A0A1C3XV04"/>
<keyword evidence="2" id="KW-1185">Reference proteome</keyword>
<gene>
    <name evidence="1" type="ORF">GA0061098_10726</name>
</gene>
<sequence length="69" mass="7661">MLGFEGPAQPSPVLGDALNAGYRYLEAKCLGCDTHQTVALDIVRRPKITPIHELERYMRCAQCSVRGSR</sequence>
<accession>A0A1C3XV04</accession>
<dbReference type="Proteomes" id="UP000199184">
    <property type="component" value="Unassembled WGS sequence"/>
</dbReference>